<comment type="caution">
    <text evidence="2">The sequence shown here is derived from an EMBL/GenBank/DDBJ whole genome shotgun (WGS) entry which is preliminary data.</text>
</comment>
<proteinExistence type="predicted"/>
<dbReference type="Proteomes" id="UP000826656">
    <property type="component" value="Unassembled WGS sequence"/>
</dbReference>
<evidence type="ECO:0000313" key="2">
    <source>
        <dbReference type="EMBL" id="KAH0784936.1"/>
    </source>
</evidence>
<sequence>MFKGLRCELKDIITTLSARQEPVTFGELHRLLLSHEFIHANGLLKRSVNKTIIIIEDASVTIRVEAVIVVEDKDIEEAHLLEIHGPHLTLAHDVKYSPPISHQNWYPDSGATHHITPDLSNLHNVEDYKGMYQVHIGNGQGLPIHNTGRLFFHAGVMMDSSHSISNHPTRNHPPSHHQLSSQPGRHLHVGIIT</sequence>
<protein>
    <submittedName>
        <fullName evidence="2">Uncharacterized protein</fullName>
    </submittedName>
</protein>
<organism evidence="2 3">
    <name type="scientific">Solanum tuberosum</name>
    <name type="common">Potato</name>
    <dbReference type="NCBI Taxonomy" id="4113"/>
    <lineage>
        <taxon>Eukaryota</taxon>
        <taxon>Viridiplantae</taxon>
        <taxon>Streptophyta</taxon>
        <taxon>Embryophyta</taxon>
        <taxon>Tracheophyta</taxon>
        <taxon>Spermatophyta</taxon>
        <taxon>Magnoliopsida</taxon>
        <taxon>eudicotyledons</taxon>
        <taxon>Gunneridae</taxon>
        <taxon>Pentapetalae</taxon>
        <taxon>asterids</taxon>
        <taxon>lamiids</taxon>
        <taxon>Solanales</taxon>
        <taxon>Solanaceae</taxon>
        <taxon>Solanoideae</taxon>
        <taxon>Solaneae</taxon>
        <taxon>Solanum</taxon>
    </lineage>
</organism>
<reference evidence="2 3" key="1">
    <citation type="journal article" date="2021" name="bioRxiv">
        <title>Chromosome-scale and haplotype-resolved genome assembly of a tetraploid potato cultivar.</title>
        <authorList>
            <person name="Sun H."/>
            <person name="Jiao W.-B."/>
            <person name="Krause K."/>
            <person name="Campoy J.A."/>
            <person name="Goel M."/>
            <person name="Folz-Donahue K."/>
            <person name="Kukat C."/>
            <person name="Huettel B."/>
            <person name="Schneeberger K."/>
        </authorList>
    </citation>
    <scope>NUCLEOTIDE SEQUENCE [LARGE SCALE GENOMIC DNA]</scope>
    <source>
        <strain evidence="2">SolTubOtavaFocal</strain>
        <tissue evidence="2">Leaves</tissue>
    </source>
</reference>
<evidence type="ECO:0000313" key="3">
    <source>
        <dbReference type="Proteomes" id="UP000826656"/>
    </source>
</evidence>
<dbReference type="EMBL" id="JAIVGD010000001">
    <property type="protein sequence ID" value="KAH0784936.1"/>
    <property type="molecule type" value="Genomic_DNA"/>
</dbReference>
<keyword evidence="3" id="KW-1185">Reference proteome</keyword>
<name>A0ABQ7WXJ4_SOLTU</name>
<evidence type="ECO:0000256" key="1">
    <source>
        <dbReference type="SAM" id="MobiDB-lite"/>
    </source>
</evidence>
<accession>A0ABQ7WXJ4</accession>
<feature type="region of interest" description="Disordered" evidence="1">
    <location>
        <begin position="162"/>
        <end position="186"/>
    </location>
</feature>
<gene>
    <name evidence="2" type="ORF">KY290_004534</name>
</gene>
<dbReference type="PANTHER" id="PTHR47481">
    <property type="match status" value="1"/>
</dbReference>
<dbReference type="PANTHER" id="PTHR47481:SF22">
    <property type="entry name" value="RETROTRANSPOSON GAG DOMAIN-CONTAINING PROTEIN"/>
    <property type="match status" value="1"/>
</dbReference>